<protein>
    <submittedName>
        <fullName evidence="2">Uncharacterized protein</fullName>
    </submittedName>
</protein>
<dbReference type="AlphaFoldDB" id="A0AAE0W8B1"/>
<evidence type="ECO:0000313" key="2">
    <source>
        <dbReference type="EMBL" id="KAK3605206.1"/>
    </source>
</evidence>
<name>A0AAE0W8B1_9BIVA</name>
<proteinExistence type="predicted"/>
<keyword evidence="1" id="KW-0812">Transmembrane</keyword>
<dbReference type="InterPro" id="IPR013783">
    <property type="entry name" value="Ig-like_fold"/>
</dbReference>
<feature type="transmembrane region" description="Helical" evidence="1">
    <location>
        <begin position="243"/>
        <end position="264"/>
    </location>
</feature>
<comment type="caution">
    <text evidence="2">The sequence shown here is derived from an EMBL/GenBank/DDBJ whole genome shotgun (WGS) entry which is preliminary data.</text>
</comment>
<keyword evidence="1" id="KW-1133">Transmembrane helix</keyword>
<dbReference type="SUPFAM" id="SSF48726">
    <property type="entry name" value="Immunoglobulin"/>
    <property type="match status" value="1"/>
</dbReference>
<reference evidence="2" key="2">
    <citation type="journal article" date="2021" name="Genome Biol. Evol.">
        <title>Developing a high-quality reference genome for a parasitic bivalve with doubly uniparental inheritance (Bivalvia: Unionida).</title>
        <authorList>
            <person name="Smith C.H."/>
        </authorList>
    </citation>
    <scope>NUCLEOTIDE SEQUENCE</scope>
    <source>
        <strain evidence="2">CHS0354</strain>
        <tissue evidence="2">Mantle</tissue>
    </source>
</reference>
<accession>A0AAE0W8B1</accession>
<dbReference type="Proteomes" id="UP001195483">
    <property type="component" value="Unassembled WGS sequence"/>
</dbReference>
<dbReference type="EMBL" id="JAEAOA010002243">
    <property type="protein sequence ID" value="KAK3605206.1"/>
    <property type="molecule type" value="Genomic_DNA"/>
</dbReference>
<keyword evidence="3" id="KW-1185">Reference proteome</keyword>
<gene>
    <name evidence="2" type="ORF">CHS0354_038643</name>
</gene>
<organism evidence="2 3">
    <name type="scientific">Potamilus streckersoni</name>
    <dbReference type="NCBI Taxonomy" id="2493646"/>
    <lineage>
        <taxon>Eukaryota</taxon>
        <taxon>Metazoa</taxon>
        <taxon>Spiralia</taxon>
        <taxon>Lophotrochozoa</taxon>
        <taxon>Mollusca</taxon>
        <taxon>Bivalvia</taxon>
        <taxon>Autobranchia</taxon>
        <taxon>Heteroconchia</taxon>
        <taxon>Palaeoheterodonta</taxon>
        <taxon>Unionida</taxon>
        <taxon>Unionoidea</taxon>
        <taxon>Unionidae</taxon>
        <taxon>Ambleminae</taxon>
        <taxon>Lampsilini</taxon>
        <taxon>Potamilus</taxon>
    </lineage>
</organism>
<evidence type="ECO:0000256" key="1">
    <source>
        <dbReference type="SAM" id="Phobius"/>
    </source>
</evidence>
<evidence type="ECO:0000313" key="3">
    <source>
        <dbReference type="Proteomes" id="UP001195483"/>
    </source>
</evidence>
<sequence>MKVWDSTGYFLLILTLNFKMNFIKGIIWTSNPSPVIKCKGDNVHLTWKYVKEPGEDIKQLQWLFNRTELIASISVRHGFNVELNYKGRVERSSGDNGILLKNISAQDIGNYTLYPVRAWEESPNIQSVWLNVIEPTMKPECMCESLLNSTEWSSGKTFGTVAVGCNLKINSSFCCPKGPDIEYCVNDPEKLCVSLNLTENSTQNRNPDGNTEGTTQNFVNEQKVPSGKDETDAILLDLHRNNYIIISVLIISCLNLVFTVWIHYRKERRKHCKMIRNKDVYNQKKPRKRNRKDFPCQEDCLESIV</sequence>
<keyword evidence="1" id="KW-0472">Membrane</keyword>
<reference evidence="2" key="1">
    <citation type="journal article" date="2021" name="Genome Biol. Evol.">
        <title>A High-Quality Reference Genome for a Parasitic Bivalve with Doubly Uniparental Inheritance (Bivalvia: Unionida).</title>
        <authorList>
            <person name="Smith C.H."/>
        </authorList>
    </citation>
    <scope>NUCLEOTIDE SEQUENCE</scope>
    <source>
        <strain evidence="2">CHS0354</strain>
    </source>
</reference>
<reference evidence="2" key="3">
    <citation type="submission" date="2023-05" db="EMBL/GenBank/DDBJ databases">
        <authorList>
            <person name="Smith C.H."/>
        </authorList>
    </citation>
    <scope>NUCLEOTIDE SEQUENCE</scope>
    <source>
        <strain evidence="2">CHS0354</strain>
        <tissue evidence="2">Mantle</tissue>
    </source>
</reference>
<dbReference type="InterPro" id="IPR036179">
    <property type="entry name" value="Ig-like_dom_sf"/>
</dbReference>
<dbReference type="Gene3D" id="2.60.40.10">
    <property type="entry name" value="Immunoglobulins"/>
    <property type="match status" value="1"/>
</dbReference>